<dbReference type="AlphaFoldDB" id="A0A6P5A5C5"/>
<sequence>MPLHEYKGIVYPFFVSRENLEAMPNFRMRDDDIVIASYPKTGTNWILEMVSRVLQAAGRSEMTSEDRAFAKLEFHHPELPQTTHVLLEDSPSLRVILTHLGPDAAPPGIAHPQGNVKVIVIMRNPKDVAVSYYHFSLDIMRNYFYFGRIAAYFVTWDRFFNLFLSGEVVFGDFFDHVLSWWEKRHDPHFLFLKYEDVQRNPTDAVKTVMEFLEVDLDDVTIRRIAEESSFHNMKETLGDSHLKHRTVMARKGVVGDWKNYFTPEQSRAFDAKYREKLEGTGLEFEFEGSIL</sequence>
<gene>
    <name evidence="6" type="primary">LOC109485488</name>
</gene>
<feature type="domain" description="Sulfotransferase" evidence="4">
    <location>
        <begin position="30"/>
        <end position="281"/>
    </location>
</feature>
<keyword evidence="2 3" id="KW-0808">Transferase</keyword>
<reference evidence="6" key="1">
    <citation type="submission" date="2025-08" db="UniProtKB">
        <authorList>
            <consortium name="RefSeq"/>
        </authorList>
    </citation>
    <scope>IDENTIFICATION</scope>
    <source>
        <tissue evidence="6">Gonad</tissue>
    </source>
</reference>
<dbReference type="OrthoDB" id="205623at2759"/>
<dbReference type="Gene3D" id="3.40.50.300">
    <property type="entry name" value="P-loop containing nucleotide triphosphate hydrolases"/>
    <property type="match status" value="1"/>
</dbReference>
<dbReference type="SUPFAM" id="SSF52540">
    <property type="entry name" value="P-loop containing nucleoside triphosphate hydrolases"/>
    <property type="match status" value="1"/>
</dbReference>
<dbReference type="InterPro" id="IPR000863">
    <property type="entry name" value="Sulfotransferase_dom"/>
</dbReference>
<comment type="similarity">
    <text evidence="1 3">Belongs to the sulfotransferase 1 family.</text>
</comment>
<accession>A0A6P5A5C5</accession>
<dbReference type="Pfam" id="PF00685">
    <property type="entry name" value="Sulfotransfer_1"/>
    <property type="match status" value="1"/>
</dbReference>
<dbReference type="KEGG" id="bbel:109485488"/>
<dbReference type="InterPro" id="IPR027417">
    <property type="entry name" value="P-loop_NTPase"/>
</dbReference>
<dbReference type="RefSeq" id="XP_019644718.1">
    <property type="nucleotide sequence ID" value="XM_019789159.1"/>
</dbReference>
<protein>
    <recommendedName>
        <fullName evidence="3">Sulfotransferase</fullName>
        <ecNumber evidence="3">2.8.2.-</ecNumber>
    </recommendedName>
</protein>
<dbReference type="Proteomes" id="UP000515135">
    <property type="component" value="Unplaced"/>
</dbReference>
<evidence type="ECO:0000313" key="6">
    <source>
        <dbReference type="RefSeq" id="XP_019644718.1"/>
    </source>
</evidence>
<dbReference type="EC" id="2.8.2.-" evidence="3"/>
<organism evidence="5 6">
    <name type="scientific">Branchiostoma belcheri</name>
    <name type="common">Amphioxus</name>
    <dbReference type="NCBI Taxonomy" id="7741"/>
    <lineage>
        <taxon>Eukaryota</taxon>
        <taxon>Metazoa</taxon>
        <taxon>Chordata</taxon>
        <taxon>Cephalochordata</taxon>
        <taxon>Leptocardii</taxon>
        <taxon>Amphioxiformes</taxon>
        <taxon>Branchiostomatidae</taxon>
        <taxon>Branchiostoma</taxon>
    </lineage>
</organism>
<proteinExistence type="inferred from homology"/>
<keyword evidence="5" id="KW-1185">Reference proteome</keyword>
<evidence type="ECO:0000259" key="4">
    <source>
        <dbReference type="Pfam" id="PF00685"/>
    </source>
</evidence>
<evidence type="ECO:0000256" key="2">
    <source>
        <dbReference type="ARBA" id="ARBA00022679"/>
    </source>
</evidence>
<dbReference type="PANTHER" id="PTHR11783">
    <property type="entry name" value="SULFOTRANSFERASE SULT"/>
    <property type="match status" value="1"/>
</dbReference>
<evidence type="ECO:0000313" key="5">
    <source>
        <dbReference type="Proteomes" id="UP000515135"/>
    </source>
</evidence>
<evidence type="ECO:0000256" key="1">
    <source>
        <dbReference type="ARBA" id="ARBA00005771"/>
    </source>
</evidence>
<name>A0A6P5A5C5_BRABE</name>
<dbReference type="GO" id="GO:0008146">
    <property type="term" value="F:sulfotransferase activity"/>
    <property type="evidence" value="ECO:0007669"/>
    <property type="project" value="InterPro"/>
</dbReference>
<dbReference type="GeneID" id="109485488"/>
<evidence type="ECO:0000256" key="3">
    <source>
        <dbReference type="RuleBase" id="RU361155"/>
    </source>
</evidence>